<organism evidence="13 14">
    <name type="scientific">Gnomoniopsis smithogilvyi</name>
    <dbReference type="NCBI Taxonomy" id="1191159"/>
    <lineage>
        <taxon>Eukaryota</taxon>
        <taxon>Fungi</taxon>
        <taxon>Dikarya</taxon>
        <taxon>Ascomycota</taxon>
        <taxon>Pezizomycotina</taxon>
        <taxon>Sordariomycetes</taxon>
        <taxon>Sordariomycetidae</taxon>
        <taxon>Diaporthales</taxon>
        <taxon>Gnomoniaceae</taxon>
        <taxon>Gnomoniopsis</taxon>
    </lineage>
</organism>
<dbReference type="Gene3D" id="3.30.200.20">
    <property type="entry name" value="Phosphorylase Kinase, domain 1"/>
    <property type="match status" value="1"/>
</dbReference>
<dbReference type="PROSITE" id="PS00107">
    <property type="entry name" value="PROTEIN_KINASE_ATP"/>
    <property type="match status" value="1"/>
</dbReference>
<keyword evidence="14" id="KW-1185">Reference proteome</keyword>
<dbReference type="EC" id="2.7.11.1" evidence="2"/>
<dbReference type="Proteomes" id="UP001140453">
    <property type="component" value="Unassembled WGS sequence"/>
</dbReference>
<proteinExistence type="inferred from homology"/>
<feature type="region of interest" description="Disordered" evidence="11">
    <location>
        <begin position="393"/>
        <end position="429"/>
    </location>
</feature>
<evidence type="ECO:0000256" key="4">
    <source>
        <dbReference type="ARBA" id="ARBA00022679"/>
    </source>
</evidence>
<dbReference type="PANTHER" id="PTHR48012">
    <property type="entry name" value="STERILE20-LIKE KINASE, ISOFORM B-RELATED"/>
    <property type="match status" value="1"/>
</dbReference>
<evidence type="ECO:0000256" key="8">
    <source>
        <dbReference type="ARBA" id="ARBA00047899"/>
    </source>
</evidence>
<dbReference type="PANTHER" id="PTHR48012:SF10">
    <property type="entry name" value="FI20177P1"/>
    <property type="match status" value="1"/>
</dbReference>
<feature type="region of interest" description="Disordered" evidence="11">
    <location>
        <begin position="659"/>
        <end position="678"/>
    </location>
</feature>
<feature type="region of interest" description="Disordered" evidence="11">
    <location>
        <begin position="441"/>
        <end position="465"/>
    </location>
</feature>
<feature type="region of interest" description="Disordered" evidence="11">
    <location>
        <begin position="718"/>
        <end position="791"/>
    </location>
</feature>
<feature type="compositionally biased region" description="Basic and acidic residues" evidence="11">
    <location>
        <begin position="454"/>
        <end position="465"/>
    </location>
</feature>
<evidence type="ECO:0000259" key="12">
    <source>
        <dbReference type="PROSITE" id="PS50011"/>
    </source>
</evidence>
<feature type="compositionally biased region" description="Basic and acidic residues" evidence="11">
    <location>
        <begin position="568"/>
        <end position="583"/>
    </location>
</feature>
<evidence type="ECO:0000256" key="10">
    <source>
        <dbReference type="PROSITE-ProRule" id="PRU10141"/>
    </source>
</evidence>
<evidence type="ECO:0000313" key="14">
    <source>
        <dbReference type="Proteomes" id="UP001140453"/>
    </source>
</evidence>
<dbReference type="SMART" id="SM00220">
    <property type="entry name" value="S_TKc"/>
    <property type="match status" value="1"/>
</dbReference>
<gene>
    <name evidence="13" type="primary">PAK5</name>
    <name evidence="13" type="ORF">N0V93_003097</name>
</gene>
<dbReference type="InterPro" id="IPR011009">
    <property type="entry name" value="Kinase-like_dom_sf"/>
</dbReference>
<evidence type="ECO:0000313" key="13">
    <source>
        <dbReference type="EMBL" id="KAJ4393881.1"/>
    </source>
</evidence>
<dbReference type="Gene3D" id="1.10.510.10">
    <property type="entry name" value="Transferase(Phosphotransferase) domain 1"/>
    <property type="match status" value="1"/>
</dbReference>
<comment type="caution">
    <text evidence="13">The sequence shown here is derived from an EMBL/GenBank/DDBJ whole genome shotgun (WGS) entry which is preliminary data.</text>
</comment>
<feature type="domain" description="Protein kinase" evidence="12">
    <location>
        <begin position="43"/>
        <end position="310"/>
    </location>
</feature>
<feature type="compositionally biased region" description="Polar residues" evidence="11">
    <location>
        <begin position="605"/>
        <end position="624"/>
    </location>
</feature>
<comment type="similarity">
    <text evidence="1">Belongs to the protein kinase superfamily. STE Ser/Thr protein kinase family. STE20 subfamily.</text>
</comment>
<keyword evidence="3" id="KW-0723">Serine/threonine-protein kinase</keyword>
<dbReference type="GO" id="GO:0005524">
    <property type="term" value="F:ATP binding"/>
    <property type="evidence" value="ECO:0007669"/>
    <property type="project" value="UniProtKB-UniRule"/>
</dbReference>
<evidence type="ECO:0000256" key="1">
    <source>
        <dbReference type="ARBA" id="ARBA00008874"/>
    </source>
</evidence>
<feature type="region of interest" description="Disordered" evidence="11">
    <location>
        <begin position="557"/>
        <end position="637"/>
    </location>
</feature>
<protein>
    <recommendedName>
        <fullName evidence="2">non-specific serine/threonine protein kinase</fullName>
        <ecNumber evidence="2">2.7.11.1</ecNumber>
    </recommendedName>
</protein>
<dbReference type="SUPFAM" id="SSF56112">
    <property type="entry name" value="Protein kinase-like (PK-like)"/>
    <property type="match status" value="1"/>
</dbReference>
<evidence type="ECO:0000256" key="11">
    <source>
        <dbReference type="SAM" id="MobiDB-lite"/>
    </source>
</evidence>
<keyword evidence="6 13" id="KW-0418">Kinase</keyword>
<sequence>MATLQVGAADLSATKKKAMEDAEKMQRSIIRDCAENGRQPPPYALSELIGKGSFGRVYKAKASGTGQLVAIKIISIEEGDSLAPGAADTFKDILKEVNTLKKLGDSGAKNINTVIETLLVGPSMWIVTEHCAGGSVSTLMRPSGGGLPEKWIIPILREVAQALFWVHKEGIIHRDIKCANVLVTESGGVQLCDFGVAGIIETKFDKRSTVTGTLNWMAPELFDMSVSYGTEVDIWAFGSLAFEAATGLPPNAKNMSRIDIPQFGSYLKQHCPRLEGDQYSSNLKDLVAFCMTEDPRNRPSISQVQRHPYIWNTNQKYPTVSLKMLVNAYRLWEVQGGNRMSLFNAGGAQRRSVGNEAAALPADDGWDFNTMNEEFNVPCLGDQEAKAVYDAYGPRVSMMPPPPRDSSRRRRPPNIPKLKGPLEKAFDPNTLTDYEENSRLFYGRPMPTSAPEMGTEREKTSTEQPRESLIDLDFSLDGDRLSRFADMDGETIKGSQLPQRQTIRESGLIDLDASLDGDRLSRFADMDTVRASRASIRPLGRSQTTLDRRRTQDWTFAGADVDVSSQESPEKPQNDNGRQRESQLFRSQSTMDHRRTQDWTFASAAPQTSPQDRPSDIGRSQSSLESRRTQEWTFASATSANTHLGGEWFQSNEEDDYMALDSLPHSNSNHHPNDSMAVTHHHDDSLAVVLPPRAATSLEVSRFSSSSLIDLDMSLTDSVGEPLRPATAEPDSSMSDSWGAPFRMPHQRSFGPSSDGSLPSSSREPSLYIPSDDMIPNGNREPSLYIPDGPIPRSVREPSLYLPSDEAIPRSTREPSLYVADTSISPSGSLSASYTGDDFGLRAPVLSTPTSDAVMTPPSDFDEDAPRGGGGYVSITVEDEDAPMPALPYMPGPPTVNVLQGTATTEEVREELARMVRSLHEHLQYTGSVMRTLPVRSGQQVDQSTTTEVAS</sequence>
<feature type="compositionally biased region" description="Low complexity" evidence="11">
    <location>
        <begin position="749"/>
        <end position="766"/>
    </location>
</feature>
<dbReference type="InterPro" id="IPR000719">
    <property type="entry name" value="Prot_kinase_dom"/>
</dbReference>
<evidence type="ECO:0000256" key="2">
    <source>
        <dbReference type="ARBA" id="ARBA00012513"/>
    </source>
</evidence>
<dbReference type="FunFam" id="1.10.510.10:FF:000670">
    <property type="entry name" value="Serine/threonin protein kinase, putative"/>
    <property type="match status" value="1"/>
</dbReference>
<evidence type="ECO:0000256" key="9">
    <source>
        <dbReference type="ARBA" id="ARBA00048679"/>
    </source>
</evidence>
<feature type="binding site" evidence="10">
    <location>
        <position position="72"/>
    </location>
    <ligand>
        <name>ATP</name>
        <dbReference type="ChEBI" id="CHEBI:30616"/>
    </ligand>
</feature>
<evidence type="ECO:0000256" key="6">
    <source>
        <dbReference type="ARBA" id="ARBA00022777"/>
    </source>
</evidence>
<dbReference type="AlphaFoldDB" id="A0A9W9CYT7"/>
<dbReference type="InterPro" id="IPR008271">
    <property type="entry name" value="Ser/Thr_kinase_AS"/>
</dbReference>
<comment type="catalytic activity">
    <reaction evidence="8">
        <text>L-threonyl-[protein] + ATP = O-phospho-L-threonyl-[protein] + ADP + H(+)</text>
        <dbReference type="Rhea" id="RHEA:46608"/>
        <dbReference type="Rhea" id="RHEA-COMP:11060"/>
        <dbReference type="Rhea" id="RHEA-COMP:11605"/>
        <dbReference type="ChEBI" id="CHEBI:15378"/>
        <dbReference type="ChEBI" id="CHEBI:30013"/>
        <dbReference type="ChEBI" id="CHEBI:30616"/>
        <dbReference type="ChEBI" id="CHEBI:61977"/>
        <dbReference type="ChEBI" id="CHEBI:456216"/>
        <dbReference type="EC" id="2.7.11.1"/>
    </reaction>
</comment>
<accession>A0A9W9CYT7</accession>
<dbReference type="GO" id="GO:0004674">
    <property type="term" value="F:protein serine/threonine kinase activity"/>
    <property type="evidence" value="ECO:0007669"/>
    <property type="project" value="UniProtKB-KW"/>
</dbReference>
<name>A0A9W9CYT7_9PEZI</name>
<dbReference type="OrthoDB" id="248923at2759"/>
<keyword evidence="4" id="KW-0808">Transferase</keyword>
<evidence type="ECO:0000256" key="3">
    <source>
        <dbReference type="ARBA" id="ARBA00022527"/>
    </source>
</evidence>
<dbReference type="EMBL" id="JAPEVB010000002">
    <property type="protein sequence ID" value="KAJ4393881.1"/>
    <property type="molecule type" value="Genomic_DNA"/>
</dbReference>
<keyword evidence="7 10" id="KW-0067">ATP-binding</keyword>
<dbReference type="Pfam" id="PF00069">
    <property type="entry name" value="Pkinase"/>
    <property type="match status" value="1"/>
</dbReference>
<dbReference type="PROSITE" id="PS00108">
    <property type="entry name" value="PROTEIN_KINASE_ST"/>
    <property type="match status" value="1"/>
</dbReference>
<evidence type="ECO:0000256" key="5">
    <source>
        <dbReference type="ARBA" id="ARBA00022741"/>
    </source>
</evidence>
<keyword evidence="5 10" id="KW-0547">Nucleotide-binding</keyword>
<comment type="catalytic activity">
    <reaction evidence="9">
        <text>L-seryl-[protein] + ATP = O-phospho-L-seryl-[protein] + ADP + H(+)</text>
        <dbReference type="Rhea" id="RHEA:17989"/>
        <dbReference type="Rhea" id="RHEA-COMP:9863"/>
        <dbReference type="Rhea" id="RHEA-COMP:11604"/>
        <dbReference type="ChEBI" id="CHEBI:15378"/>
        <dbReference type="ChEBI" id="CHEBI:29999"/>
        <dbReference type="ChEBI" id="CHEBI:30616"/>
        <dbReference type="ChEBI" id="CHEBI:83421"/>
        <dbReference type="ChEBI" id="CHEBI:456216"/>
        <dbReference type="EC" id="2.7.11.1"/>
    </reaction>
</comment>
<reference evidence="13" key="1">
    <citation type="submission" date="2022-10" db="EMBL/GenBank/DDBJ databases">
        <title>Tapping the CABI collections for fungal endophytes: first genome assemblies for Collariella, Neodidymelliopsis, Ascochyta clinopodiicola, Didymella pomorum, Didymosphaeria variabile, Neocosmospora piperis and Neocucurbitaria cava.</title>
        <authorList>
            <person name="Hill R."/>
        </authorList>
    </citation>
    <scope>NUCLEOTIDE SEQUENCE</scope>
    <source>
        <strain evidence="13">IMI 355082</strain>
    </source>
</reference>
<evidence type="ECO:0000256" key="7">
    <source>
        <dbReference type="ARBA" id="ARBA00022840"/>
    </source>
</evidence>
<dbReference type="InterPro" id="IPR050629">
    <property type="entry name" value="STE20/SPS1-PAK"/>
</dbReference>
<dbReference type="GO" id="GO:0005737">
    <property type="term" value="C:cytoplasm"/>
    <property type="evidence" value="ECO:0007669"/>
    <property type="project" value="TreeGrafter"/>
</dbReference>
<dbReference type="InterPro" id="IPR017441">
    <property type="entry name" value="Protein_kinase_ATP_BS"/>
</dbReference>
<dbReference type="PROSITE" id="PS50011">
    <property type="entry name" value="PROTEIN_KINASE_DOM"/>
    <property type="match status" value="1"/>
</dbReference>